<reference evidence="1" key="1">
    <citation type="submission" date="2021-01" db="EMBL/GenBank/DDBJ databases">
        <authorList>
            <consortium name="Genoscope - CEA"/>
            <person name="William W."/>
        </authorList>
    </citation>
    <scope>NUCLEOTIDE SEQUENCE</scope>
</reference>
<dbReference type="EMBL" id="CAJJDN010000104">
    <property type="protein sequence ID" value="CAD8113661.1"/>
    <property type="molecule type" value="Genomic_DNA"/>
</dbReference>
<dbReference type="AlphaFoldDB" id="A0A8S1QCU2"/>
<keyword evidence="3" id="KW-1185">Reference proteome</keyword>
<evidence type="ECO:0000313" key="3">
    <source>
        <dbReference type="Proteomes" id="UP000692954"/>
    </source>
</evidence>
<evidence type="ECO:0000313" key="1">
    <source>
        <dbReference type="EMBL" id="CAD8113659.1"/>
    </source>
</evidence>
<accession>A0A8S1QCU2</accession>
<organism evidence="1 3">
    <name type="scientific">Paramecium sonneborni</name>
    <dbReference type="NCBI Taxonomy" id="65129"/>
    <lineage>
        <taxon>Eukaryota</taxon>
        <taxon>Sar</taxon>
        <taxon>Alveolata</taxon>
        <taxon>Ciliophora</taxon>
        <taxon>Intramacronucleata</taxon>
        <taxon>Oligohymenophorea</taxon>
        <taxon>Peniculida</taxon>
        <taxon>Parameciidae</taxon>
        <taxon>Paramecium</taxon>
    </lineage>
</organism>
<sequence length="174" mass="20941">MNFFSCNCTNIEQELDINNSNLYIKKIILHSMDQDKVISLSIELNVILQGFKLNRQKDCLYLLNLKKFKEDIHYTLTKLNPQFQIPLNNQDDSIQEFNLNLNLNIYEGCYKLLYLQQRDSYFQKHDYIYGEWEIMGSTEEIKIELIQNKNNKHNHQIRILMYSISKTPKLQRKR</sequence>
<gene>
    <name evidence="1" type="ORF">PSON_ATCC_30995.1.T1040019</name>
    <name evidence="2" type="ORF">PSON_ATCC_30995.1.T1040020</name>
</gene>
<dbReference type="EMBL" id="CAJJDN010000104">
    <property type="protein sequence ID" value="CAD8113659.1"/>
    <property type="molecule type" value="Genomic_DNA"/>
</dbReference>
<name>A0A8S1QCU2_9CILI</name>
<comment type="caution">
    <text evidence="1">The sequence shown here is derived from an EMBL/GenBank/DDBJ whole genome shotgun (WGS) entry which is preliminary data.</text>
</comment>
<evidence type="ECO:0000313" key="2">
    <source>
        <dbReference type="EMBL" id="CAD8113661.1"/>
    </source>
</evidence>
<proteinExistence type="predicted"/>
<dbReference type="Proteomes" id="UP000692954">
    <property type="component" value="Unassembled WGS sequence"/>
</dbReference>
<protein>
    <submittedName>
        <fullName evidence="1">Uncharacterized protein</fullName>
    </submittedName>
</protein>